<dbReference type="InterPro" id="IPR014710">
    <property type="entry name" value="RmlC-like_jellyroll"/>
</dbReference>
<dbReference type="RefSeq" id="WP_090497332.1">
    <property type="nucleotide sequence ID" value="NZ_FNCH01000002.1"/>
</dbReference>
<dbReference type="OrthoDB" id="9090296at2"/>
<accession>A0A1G7QK61</accession>
<reference evidence="3" key="1">
    <citation type="submission" date="2016-10" db="EMBL/GenBank/DDBJ databases">
        <authorList>
            <person name="Varghese N."/>
            <person name="Submissions S."/>
        </authorList>
    </citation>
    <scope>NUCLEOTIDE SEQUENCE [LARGE SCALE GENOMIC DNA]</scope>
    <source>
        <strain evidence="3">DSM 17933</strain>
    </source>
</reference>
<name>A0A1G7QK61_9SPHI</name>
<dbReference type="PANTHER" id="PTHR36440:SF1">
    <property type="entry name" value="PUTATIVE (AFU_ORTHOLOGUE AFUA_8G07350)-RELATED"/>
    <property type="match status" value="1"/>
</dbReference>
<dbReference type="InterPro" id="IPR011051">
    <property type="entry name" value="RmlC_Cupin_sf"/>
</dbReference>
<keyword evidence="3" id="KW-1185">Reference proteome</keyword>
<dbReference type="EMBL" id="FNCH01000002">
    <property type="protein sequence ID" value="SDF98886.1"/>
    <property type="molecule type" value="Genomic_DNA"/>
</dbReference>
<proteinExistence type="predicted"/>
<feature type="domain" description="Cupin type-2" evidence="1">
    <location>
        <begin position="41"/>
        <end position="109"/>
    </location>
</feature>
<dbReference type="Pfam" id="PF07883">
    <property type="entry name" value="Cupin_2"/>
    <property type="match status" value="1"/>
</dbReference>
<dbReference type="STRING" id="405671.SAMN05421827_102331"/>
<evidence type="ECO:0000259" key="1">
    <source>
        <dbReference type="Pfam" id="PF07883"/>
    </source>
</evidence>
<dbReference type="PANTHER" id="PTHR36440">
    <property type="entry name" value="PUTATIVE (AFU_ORTHOLOGUE AFUA_8G07350)-RELATED"/>
    <property type="match status" value="1"/>
</dbReference>
<organism evidence="2 3">
    <name type="scientific">Pedobacter terrae</name>
    <dbReference type="NCBI Taxonomy" id="405671"/>
    <lineage>
        <taxon>Bacteria</taxon>
        <taxon>Pseudomonadati</taxon>
        <taxon>Bacteroidota</taxon>
        <taxon>Sphingobacteriia</taxon>
        <taxon>Sphingobacteriales</taxon>
        <taxon>Sphingobacteriaceae</taxon>
        <taxon>Pedobacter</taxon>
    </lineage>
</organism>
<protein>
    <submittedName>
        <fullName evidence="2">Cupin domain protein</fullName>
    </submittedName>
</protein>
<gene>
    <name evidence="2" type="ORF">SAMN05421827_102331</name>
</gene>
<dbReference type="Gene3D" id="2.60.120.10">
    <property type="entry name" value="Jelly Rolls"/>
    <property type="match status" value="1"/>
</dbReference>
<dbReference type="InterPro" id="IPR053146">
    <property type="entry name" value="QDO-like"/>
</dbReference>
<evidence type="ECO:0000313" key="2">
    <source>
        <dbReference type="EMBL" id="SDF98886.1"/>
    </source>
</evidence>
<dbReference type="Proteomes" id="UP000199643">
    <property type="component" value="Unassembled WGS sequence"/>
</dbReference>
<sequence length="164" mass="17722">MANNIKQITKSDGSHLSIVGDTYRIVIPGKQTNGEFAIIDMLIPPGGGPGPHAHASFHESFYVVDGEVEFKTEQGKSIAQKGDTITIPKGGAIHSFKNVSNDLAHLLCTVVPAGLDDFFEEIGTPVQEGEFLPPPVMDENTVKKLISAAQKYGQEVYPPDYLDK</sequence>
<dbReference type="SUPFAM" id="SSF51182">
    <property type="entry name" value="RmlC-like cupins"/>
    <property type="match status" value="1"/>
</dbReference>
<dbReference type="AlphaFoldDB" id="A0A1G7QK61"/>
<evidence type="ECO:0000313" key="3">
    <source>
        <dbReference type="Proteomes" id="UP000199643"/>
    </source>
</evidence>
<dbReference type="InterPro" id="IPR013096">
    <property type="entry name" value="Cupin_2"/>
</dbReference>